<evidence type="ECO:0000256" key="1">
    <source>
        <dbReference type="SAM" id="MobiDB-lite"/>
    </source>
</evidence>
<gene>
    <name evidence="2" type="ORF">MUCCIDRAFT_82197</name>
</gene>
<evidence type="ECO:0000313" key="2">
    <source>
        <dbReference type="EMBL" id="OAD01815.1"/>
    </source>
</evidence>
<protein>
    <submittedName>
        <fullName evidence="2">Uncharacterized protein</fullName>
    </submittedName>
</protein>
<proteinExistence type="predicted"/>
<comment type="caution">
    <text evidence="2">The sequence shown here is derived from an EMBL/GenBank/DDBJ whole genome shotgun (WGS) entry which is preliminary data.</text>
</comment>
<sequence>MGNKHHATLRSASKTYIKTITTSKKFPQESVKIHHLALGATVAHVRLESPNATEGNGFFFIHGIPSGKVSIKTRLTLQHGYRRPTVDTMLLSGGSSQKESAGGTRRSDMVLDASN</sequence>
<dbReference type="Proteomes" id="UP000077051">
    <property type="component" value="Unassembled WGS sequence"/>
</dbReference>
<name>A0A168JZU0_MUCCL</name>
<dbReference type="VEuPathDB" id="FungiDB:MUCCIDRAFT_82197"/>
<reference evidence="2 3" key="1">
    <citation type="submission" date="2015-06" db="EMBL/GenBank/DDBJ databases">
        <title>Expansion of signal transduction pathways in fungi by whole-genome duplication.</title>
        <authorList>
            <consortium name="DOE Joint Genome Institute"/>
            <person name="Corrochano L.M."/>
            <person name="Kuo A."/>
            <person name="Marcet-Houben M."/>
            <person name="Polaino S."/>
            <person name="Salamov A."/>
            <person name="Villalobos J.M."/>
            <person name="Alvarez M.I."/>
            <person name="Avalos J."/>
            <person name="Benito E.P."/>
            <person name="Benoit I."/>
            <person name="Burger G."/>
            <person name="Camino L.P."/>
            <person name="Canovas D."/>
            <person name="Cerda-Olmedo E."/>
            <person name="Cheng J.-F."/>
            <person name="Dominguez A."/>
            <person name="Elias M."/>
            <person name="Eslava A.P."/>
            <person name="Glaser F."/>
            <person name="Grimwood J."/>
            <person name="Gutierrez G."/>
            <person name="Heitman J."/>
            <person name="Henrissat B."/>
            <person name="Iturriaga E.A."/>
            <person name="Lang B.F."/>
            <person name="Lavin J.L."/>
            <person name="Lee S."/>
            <person name="Li W."/>
            <person name="Lindquist E."/>
            <person name="Lopez-Garcia S."/>
            <person name="Luque E.M."/>
            <person name="Marcos A.T."/>
            <person name="Martin J."/>
            <person name="Mccluskey K."/>
            <person name="Medina H.R."/>
            <person name="Miralles-Duran A."/>
            <person name="Miyazaki A."/>
            <person name="Munoz-Torres E."/>
            <person name="Oguiza J.A."/>
            <person name="Ohm R."/>
            <person name="Olmedo M."/>
            <person name="Orejas M."/>
            <person name="Ortiz-Castellanos L."/>
            <person name="Pisabarro A.G."/>
            <person name="Rodriguez-Romero J."/>
            <person name="Ruiz-Herrera J."/>
            <person name="Ruiz-Vazquez R."/>
            <person name="Sanz C."/>
            <person name="Schackwitz W."/>
            <person name="Schmutz J."/>
            <person name="Shahriari M."/>
            <person name="Shelest E."/>
            <person name="Silva-Franco F."/>
            <person name="Soanes D."/>
            <person name="Syed K."/>
            <person name="Tagua V.G."/>
            <person name="Talbot N.J."/>
            <person name="Thon M."/>
            <person name="De Vries R.P."/>
            <person name="Wiebenga A."/>
            <person name="Yadav J.S."/>
            <person name="Braun E.L."/>
            <person name="Baker S."/>
            <person name="Garre V."/>
            <person name="Horwitz B."/>
            <person name="Torres-Martinez S."/>
            <person name="Idnurm A."/>
            <person name="Herrera-Estrella A."/>
            <person name="Gabaldon T."/>
            <person name="Grigoriev I.V."/>
        </authorList>
    </citation>
    <scope>NUCLEOTIDE SEQUENCE [LARGE SCALE GENOMIC DNA]</scope>
    <source>
        <strain evidence="2 3">CBS 277.49</strain>
    </source>
</reference>
<dbReference type="AlphaFoldDB" id="A0A168JZU0"/>
<dbReference type="EMBL" id="AMYB01000005">
    <property type="protein sequence ID" value="OAD01815.1"/>
    <property type="molecule type" value="Genomic_DNA"/>
</dbReference>
<accession>A0A168JZU0</accession>
<organism evidence="2 3">
    <name type="scientific">Mucor lusitanicus CBS 277.49</name>
    <dbReference type="NCBI Taxonomy" id="747725"/>
    <lineage>
        <taxon>Eukaryota</taxon>
        <taxon>Fungi</taxon>
        <taxon>Fungi incertae sedis</taxon>
        <taxon>Mucoromycota</taxon>
        <taxon>Mucoromycotina</taxon>
        <taxon>Mucoromycetes</taxon>
        <taxon>Mucorales</taxon>
        <taxon>Mucorineae</taxon>
        <taxon>Mucoraceae</taxon>
        <taxon>Mucor</taxon>
    </lineage>
</organism>
<feature type="region of interest" description="Disordered" evidence="1">
    <location>
        <begin position="88"/>
        <end position="115"/>
    </location>
</feature>
<keyword evidence="3" id="KW-1185">Reference proteome</keyword>
<evidence type="ECO:0000313" key="3">
    <source>
        <dbReference type="Proteomes" id="UP000077051"/>
    </source>
</evidence>